<dbReference type="CDD" id="cd16961">
    <property type="entry name" value="RMtype1_S_TRD-CR_like"/>
    <property type="match status" value="1"/>
</dbReference>
<dbReference type="InterPro" id="IPR044946">
    <property type="entry name" value="Restrct_endonuc_typeI_TRD_sf"/>
</dbReference>
<dbReference type="Gene3D" id="3.90.220.20">
    <property type="entry name" value="DNA methylase specificity domains"/>
    <property type="match status" value="1"/>
</dbReference>
<keyword evidence="2" id="KW-0680">Restriction system</keyword>
<reference evidence="6 7" key="1">
    <citation type="journal article" date="2019" name="Nat. Med.">
        <title>A library of human gut bacterial isolates paired with longitudinal multiomics data enables mechanistic microbiome research.</title>
        <authorList>
            <person name="Poyet M."/>
            <person name="Groussin M."/>
            <person name="Gibbons S.M."/>
            <person name="Avila-Pacheco J."/>
            <person name="Jiang X."/>
            <person name="Kearney S.M."/>
            <person name="Perrotta A.R."/>
            <person name="Berdy B."/>
            <person name="Zhao S."/>
            <person name="Lieberman T.D."/>
            <person name="Swanson P.K."/>
            <person name="Smith M."/>
            <person name="Roesemann S."/>
            <person name="Alexander J.E."/>
            <person name="Rich S.A."/>
            <person name="Livny J."/>
            <person name="Vlamakis H."/>
            <person name="Clish C."/>
            <person name="Bullock K."/>
            <person name="Deik A."/>
            <person name="Scott J."/>
            <person name="Pierce K.A."/>
            <person name="Xavier R.J."/>
            <person name="Alm E.J."/>
        </authorList>
    </citation>
    <scope>NUCLEOTIDE SEQUENCE [LARGE SCALE GENOMIC DNA]</scope>
    <source>
        <strain evidence="6 7">BIOML-A1</strain>
    </source>
</reference>
<feature type="compositionally biased region" description="Basic and acidic residues" evidence="4">
    <location>
        <begin position="180"/>
        <end position="190"/>
    </location>
</feature>
<keyword evidence="6" id="KW-0255">Endonuclease</keyword>
<dbReference type="PANTHER" id="PTHR30408:SF13">
    <property type="entry name" value="TYPE I RESTRICTION ENZYME HINDI SPECIFICITY SUBUNIT"/>
    <property type="match status" value="1"/>
</dbReference>
<sequence>MNTTWRQCTIGDVCDTISNTYNSNAQQVVLINTSDVLEGKVLNHIYIPNENLKGQFKKTFEEGDILYSEIRPQNKRYAYIDFAPINYIASTKLMVIRNKNIVKSKYLYYFLQSDKIISELQMLAETRSGTFPQITFNELSKLSIKIPPLPEQDRIISILDSICKKIDINQQINDNLAPVHESKDTNKPEKSITFSSQPIRPSFSNKNISGRDILYPALRSTTIPYPDPYKRFFLAP</sequence>
<dbReference type="GO" id="GO:0003677">
    <property type="term" value="F:DNA binding"/>
    <property type="evidence" value="ECO:0007669"/>
    <property type="project" value="UniProtKB-KW"/>
</dbReference>
<evidence type="ECO:0000256" key="3">
    <source>
        <dbReference type="ARBA" id="ARBA00023125"/>
    </source>
</evidence>
<accession>A0A5B3GHC8</accession>
<evidence type="ECO:0000313" key="7">
    <source>
        <dbReference type="Proteomes" id="UP000322658"/>
    </source>
</evidence>
<evidence type="ECO:0000256" key="4">
    <source>
        <dbReference type="SAM" id="MobiDB-lite"/>
    </source>
</evidence>
<gene>
    <name evidence="6" type="ORF">F2Y07_13505</name>
</gene>
<dbReference type="InterPro" id="IPR000055">
    <property type="entry name" value="Restrct_endonuc_typeI_TRD"/>
</dbReference>
<dbReference type="InterPro" id="IPR052021">
    <property type="entry name" value="Type-I_RS_S_subunit"/>
</dbReference>
<dbReference type="Pfam" id="PF01420">
    <property type="entry name" value="Methylase_S"/>
    <property type="match status" value="1"/>
</dbReference>
<name>A0A5B3GHC8_9BACT</name>
<dbReference type="PANTHER" id="PTHR30408">
    <property type="entry name" value="TYPE-1 RESTRICTION ENZYME ECOKI SPECIFICITY PROTEIN"/>
    <property type="match status" value="1"/>
</dbReference>
<protein>
    <submittedName>
        <fullName evidence="6">Restriction endonuclease subunit S</fullName>
    </submittedName>
</protein>
<organism evidence="6 7">
    <name type="scientific">Alistipes shahii</name>
    <dbReference type="NCBI Taxonomy" id="328814"/>
    <lineage>
        <taxon>Bacteria</taxon>
        <taxon>Pseudomonadati</taxon>
        <taxon>Bacteroidota</taxon>
        <taxon>Bacteroidia</taxon>
        <taxon>Bacteroidales</taxon>
        <taxon>Rikenellaceae</taxon>
        <taxon>Alistipes</taxon>
    </lineage>
</organism>
<keyword evidence="6" id="KW-0540">Nuclease</keyword>
<dbReference type="Proteomes" id="UP000322658">
    <property type="component" value="Unassembled WGS sequence"/>
</dbReference>
<comment type="similarity">
    <text evidence="1">Belongs to the type-I restriction system S methylase family.</text>
</comment>
<feature type="domain" description="Type I restriction modification DNA specificity" evidence="5">
    <location>
        <begin position="4"/>
        <end position="176"/>
    </location>
</feature>
<proteinExistence type="inferred from homology"/>
<evidence type="ECO:0000256" key="2">
    <source>
        <dbReference type="ARBA" id="ARBA00022747"/>
    </source>
</evidence>
<keyword evidence="6" id="KW-0378">Hydrolase</keyword>
<feature type="region of interest" description="Disordered" evidence="4">
    <location>
        <begin position="178"/>
        <end position="198"/>
    </location>
</feature>
<dbReference type="SUPFAM" id="SSF116734">
    <property type="entry name" value="DNA methylase specificity domain"/>
    <property type="match status" value="1"/>
</dbReference>
<dbReference type="GO" id="GO:0004519">
    <property type="term" value="F:endonuclease activity"/>
    <property type="evidence" value="ECO:0007669"/>
    <property type="project" value="UniProtKB-KW"/>
</dbReference>
<keyword evidence="3" id="KW-0238">DNA-binding</keyword>
<dbReference type="AlphaFoldDB" id="A0A5B3GHC8"/>
<dbReference type="RefSeq" id="WP_022061588.1">
    <property type="nucleotide sequence ID" value="NZ_CAUESG010000031.1"/>
</dbReference>
<comment type="caution">
    <text evidence="6">The sequence shown here is derived from an EMBL/GenBank/DDBJ whole genome shotgun (WGS) entry which is preliminary data.</text>
</comment>
<evidence type="ECO:0000256" key="1">
    <source>
        <dbReference type="ARBA" id="ARBA00010923"/>
    </source>
</evidence>
<evidence type="ECO:0000313" key="6">
    <source>
        <dbReference type="EMBL" id="KAA2372860.1"/>
    </source>
</evidence>
<dbReference type="EMBL" id="VVXJ01000043">
    <property type="protein sequence ID" value="KAA2372860.1"/>
    <property type="molecule type" value="Genomic_DNA"/>
</dbReference>
<dbReference type="GO" id="GO:0009307">
    <property type="term" value="P:DNA restriction-modification system"/>
    <property type="evidence" value="ECO:0007669"/>
    <property type="project" value="UniProtKB-KW"/>
</dbReference>
<evidence type="ECO:0000259" key="5">
    <source>
        <dbReference type="Pfam" id="PF01420"/>
    </source>
</evidence>